<dbReference type="InterPro" id="IPR011527">
    <property type="entry name" value="ABC1_TM_dom"/>
</dbReference>
<dbReference type="EMBL" id="ML732365">
    <property type="protein sequence ID" value="KAB8068936.1"/>
    <property type="molecule type" value="Genomic_DNA"/>
</dbReference>
<evidence type="ECO:0000259" key="7">
    <source>
        <dbReference type="PROSITE" id="PS50929"/>
    </source>
</evidence>
<dbReference type="PANTHER" id="PTHR43394:SF27">
    <property type="entry name" value="ATP-DEPENDENT TRANSLOCASE ABCB1-LIKE"/>
    <property type="match status" value="1"/>
</dbReference>
<evidence type="ECO:0000256" key="5">
    <source>
        <dbReference type="SAM" id="MobiDB-lite"/>
    </source>
</evidence>
<dbReference type="GO" id="GO:0015421">
    <property type="term" value="F:ABC-type oligopeptide transporter activity"/>
    <property type="evidence" value="ECO:0007669"/>
    <property type="project" value="TreeGrafter"/>
</dbReference>
<evidence type="ECO:0000256" key="2">
    <source>
        <dbReference type="ARBA" id="ARBA00022692"/>
    </source>
</evidence>
<dbReference type="GO" id="GO:0090374">
    <property type="term" value="P:oligopeptide export from mitochondrion"/>
    <property type="evidence" value="ECO:0007669"/>
    <property type="project" value="TreeGrafter"/>
</dbReference>
<dbReference type="InterPro" id="IPR036640">
    <property type="entry name" value="ABC1_TM_sf"/>
</dbReference>
<dbReference type="GO" id="GO:0005743">
    <property type="term" value="C:mitochondrial inner membrane"/>
    <property type="evidence" value="ECO:0007669"/>
    <property type="project" value="TreeGrafter"/>
</dbReference>
<reference evidence="8 9" key="1">
    <citation type="submission" date="2019-04" db="EMBL/GenBank/DDBJ databases">
        <title>Friends and foes A comparative genomics study of 23 Aspergillus species from section Flavi.</title>
        <authorList>
            <consortium name="DOE Joint Genome Institute"/>
            <person name="Kjaerbolling I."/>
            <person name="Vesth T."/>
            <person name="Frisvad J.C."/>
            <person name="Nybo J.L."/>
            <person name="Theobald S."/>
            <person name="Kildgaard S."/>
            <person name="Isbrandt T."/>
            <person name="Kuo A."/>
            <person name="Sato A."/>
            <person name="Lyhne E.K."/>
            <person name="Kogle M.E."/>
            <person name="Wiebenga A."/>
            <person name="Kun R.S."/>
            <person name="Lubbers R.J."/>
            <person name="Makela M.R."/>
            <person name="Barry K."/>
            <person name="Chovatia M."/>
            <person name="Clum A."/>
            <person name="Daum C."/>
            <person name="Haridas S."/>
            <person name="He G."/>
            <person name="LaButti K."/>
            <person name="Lipzen A."/>
            <person name="Mondo S."/>
            <person name="Riley R."/>
            <person name="Salamov A."/>
            <person name="Simmons B.A."/>
            <person name="Magnuson J.K."/>
            <person name="Henrissat B."/>
            <person name="Mortensen U.H."/>
            <person name="Larsen T.O."/>
            <person name="Devries R.P."/>
            <person name="Grigoriev I.V."/>
            <person name="Machida M."/>
            <person name="Baker S.E."/>
            <person name="Andersen M.R."/>
        </authorList>
    </citation>
    <scope>NUCLEOTIDE SEQUENCE [LARGE SCALE GENOMIC DNA]</scope>
    <source>
        <strain evidence="8 9">CBS 151.66</strain>
    </source>
</reference>
<keyword evidence="9" id="KW-1185">Reference proteome</keyword>
<dbReference type="InterPro" id="IPR039421">
    <property type="entry name" value="Type_1_exporter"/>
</dbReference>
<keyword evidence="2 6" id="KW-0812">Transmembrane</keyword>
<feature type="transmembrane region" description="Helical" evidence="6">
    <location>
        <begin position="90"/>
        <end position="108"/>
    </location>
</feature>
<evidence type="ECO:0000256" key="3">
    <source>
        <dbReference type="ARBA" id="ARBA00022989"/>
    </source>
</evidence>
<proteinExistence type="predicted"/>
<evidence type="ECO:0000256" key="1">
    <source>
        <dbReference type="ARBA" id="ARBA00004651"/>
    </source>
</evidence>
<feature type="compositionally biased region" description="Basic and acidic residues" evidence="5">
    <location>
        <begin position="140"/>
        <end position="159"/>
    </location>
</feature>
<feature type="domain" description="ABC transmembrane type-1" evidence="7">
    <location>
        <begin position="1"/>
        <end position="116"/>
    </location>
</feature>
<keyword evidence="3 6" id="KW-1133">Transmembrane helix</keyword>
<dbReference type="PANTHER" id="PTHR43394">
    <property type="entry name" value="ATP-DEPENDENT PERMEASE MDL1, MITOCHONDRIAL"/>
    <property type="match status" value="1"/>
</dbReference>
<dbReference type="Proteomes" id="UP000326565">
    <property type="component" value="Unassembled WGS sequence"/>
</dbReference>
<organism evidence="8 9">
    <name type="scientific">Aspergillus leporis</name>
    <dbReference type="NCBI Taxonomy" id="41062"/>
    <lineage>
        <taxon>Eukaryota</taxon>
        <taxon>Fungi</taxon>
        <taxon>Dikarya</taxon>
        <taxon>Ascomycota</taxon>
        <taxon>Pezizomycotina</taxon>
        <taxon>Eurotiomycetes</taxon>
        <taxon>Eurotiomycetidae</taxon>
        <taxon>Eurotiales</taxon>
        <taxon>Aspergillaceae</taxon>
        <taxon>Aspergillus</taxon>
        <taxon>Aspergillus subgen. Circumdati</taxon>
    </lineage>
</organism>
<evidence type="ECO:0000313" key="8">
    <source>
        <dbReference type="EMBL" id="KAB8068936.1"/>
    </source>
</evidence>
<dbReference type="Gene3D" id="1.20.1560.10">
    <property type="entry name" value="ABC transporter type 1, transmembrane domain"/>
    <property type="match status" value="1"/>
</dbReference>
<feature type="region of interest" description="Disordered" evidence="5">
    <location>
        <begin position="137"/>
        <end position="159"/>
    </location>
</feature>
<name>A0A5N5WK59_9EURO</name>
<dbReference type="AlphaFoldDB" id="A0A5N5WK59"/>
<evidence type="ECO:0000256" key="6">
    <source>
        <dbReference type="SAM" id="Phobius"/>
    </source>
</evidence>
<feature type="transmembrane region" description="Helical" evidence="6">
    <location>
        <begin position="49"/>
        <end position="70"/>
    </location>
</feature>
<dbReference type="GO" id="GO:0005524">
    <property type="term" value="F:ATP binding"/>
    <property type="evidence" value="ECO:0007669"/>
    <property type="project" value="InterPro"/>
</dbReference>
<keyword evidence="4 6" id="KW-0472">Membrane</keyword>
<dbReference type="OrthoDB" id="6500128at2759"/>
<dbReference type="GO" id="GO:0005886">
    <property type="term" value="C:plasma membrane"/>
    <property type="evidence" value="ECO:0007669"/>
    <property type="project" value="UniProtKB-SubCell"/>
</dbReference>
<protein>
    <submittedName>
        <fullName evidence="8">ABC transporter type 1, transmembrane domain-containing protein</fullName>
    </submittedName>
</protein>
<evidence type="ECO:0000313" key="9">
    <source>
        <dbReference type="Proteomes" id="UP000326565"/>
    </source>
</evidence>
<comment type="subcellular location">
    <subcellularLocation>
        <location evidence="1">Cell membrane</location>
        <topology evidence="1">Multi-pass membrane protein</topology>
    </subcellularLocation>
</comment>
<sequence length="159" mass="17599">MLSINSEAGSLAEEILASMKTVHTFSSFSKLTTKHDAHEKEAKRMGLSLSLSMAVLYSTEFFCVYVGYGLAFWQGVRMYAKGEISESGKIMTVIFAVIVPASAMTQIAPQIIQVAKAATAAQSMWDVVDREPEINGLSLEGKRPEPPQGYRVDRTKWFR</sequence>
<gene>
    <name evidence="8" type="ORF">BDV29DRAFT_161911</name>
</gene>
<accession>A0A5N5WK59</accession>
<evidence type="ECO:0000256" key="4">
    <source>
        <dbReference type="ARBA" id="ARBA00023136"/>
    </source>
</evidence>
<dbReference type="PROSITE" id="PS50929">
    <property type="entry name" value="ABC_TM1F"/>
    <property type="match status" value="1"/>
</dbReference>
<dbReference type="SUPFAM" id="SSF90123">
    <property type="entry name" value="ABC transporter transmembrane region"/>
    <property type="match status" value="1"/>
</dbReference>
<dbReference type="Pfam" id="PF00664">
    <property type="entry name" value="ABC_membrane"/>
    <property type="match status" value="1"/>
</dbReference>